<gene>
    <name evidence="2" type="ORF">CDAR_495991</name>
</gene>
<dbReference type="Proteomes" id="UP001054837">
    <property type="component" value="Unassembled WGS sequence"/>
</dbReference>
<dbReference type="AlphaFoldDB" id="A0AAV4U1Z5"/>
<feature type="compositionally biased region" description="Acidic residues" evidence="1">
    <location>
        <begin position="114"/>
        <end position="125"/>
    </location>
</feature>
<organism evidence="2 3">
    <name type="scientific">Caerostris darwini</name>
    <dbReference type="NCBI Taxonomy" id="1538125"/>
    <lineage>
        <taxon>Eukaryota</taxon>
        <taxon>Metazoa</taxon>
        <taxon>Ecdysozoa</taxon>
        <taxon>Arthropoda</taxon>
        <taxon>Chelicerata</taxon>
        <taxon>Arachnida</taxon>
        <taxon>Araneae</taxon>
        <taxon>Araneomorphae</taxon>
        <taxon>Entelegynae</taxon>
        <taxon>Araneoidea</taxon>
        <taxon>Araneidae</taxon>
        <taxon>Caerostris</taxon>
    </lineage>
</organism>
<reference evidence="2 3" key="1">
    <citation type="submission" date="2021-06" db="EMBL/GenBank/DDBJ databases">
        <title>Caerostris darwini draft genome.</title>
        <authorList>
            <person name="Kono N."/>
            <person name="Arakawa K."/>
        </authorList>
    </citation>
    <scope>NUCLEOTIDE SEQUENCE [LARGE SCALE GENOMIC DNA]</scope>
</reference>
<proteinExistence type="predicted"/>
<evidence type="ECO:0000313" key="3">
    <source>
        <dbReference type="Proteomes" id="UP001054837"/>
    </source>
</evidence>
<keyword evidence="3" id="KW-1185">Reference proteome</keyword>
<comment type="caution">
    <text evidence="2">The sequence shown here is derived from an EMBL/GenBank/DDBJ whole genome shotgun (WGS) entry which is preliminary data.</text>
</comment>
<evidence type="ECO:0000313" key="2">
    <source>
        <dbReference type="EMBL" id="GIY51702.1"/>
    </source>
</evidence>
<sequence length="125" mass="14044">MILTNLLLRHPPVSLNRPLISPKPTASSSSACKLPATLKNTNYKLRNEHKKKNLISNTVTSIKCKSTNSVSKSLPKFTKQFDTNRFEPLMSFTTPDDLENYSETEPPDSSNSDDLLEYDANDILE</sequence>
<evidence type="ECO:0000256" key="1">
    <source>
        <dbReference type="SAM" id="MobiDB-lite"/>
    </source>
</evidence>
<accession>A0AAV4U1Z5</accession>
<feature type="region of interest" description="Disordered" evidence="1">
    <location>
        <begin position="89"/>
        <end position="125"/>
    </location>
</feature>
<dbReference type="EMBL" id="BPLQ01010581">
    <property type="protein sequence ID" value="GIY51702.1"/>
    <property type="molecule type" value="Genomic_DNA"/>
</dbReference>
<feature type="compositionally biased region" description="Acidic residues" evidence="1">
    <location>
        <begin position="96"/>
        <end position="106"/>
    </location>
</feature>
<name>A0AAV4U1Z5_9ARAC</name>
<protein>
    <submittedName>
        <fullName evidence="2">Uncharacterized protein</fullName>
    </submittedName>
</protein>